<dbReference type="EMBL" id="JABSTQ010010783">
    <property type="protein sequence ID" value="KAG0417938.1"/>
    <property type="molecule type" value="Genomic_DNA"/>
</dbReference>
<gene>
    <name evidence="1" type="ORF">HPB47_005246</name>
</gene>
<reference evidence="1 2" key="1">
    <citation type="journal article" date="2020" name="Cell">
        <title>Large-Scale Comparative Analyses of Tick Genomes Elucidate Their Genetic Diversity and Vector Capacities.</title>
        <authorList>
            <consortium name="Tick Genome and Microbiome Consortium (TIGMIC)"/>
            <person name="Jia N."/>
            <person name="Wang J."/>
            <person name="Shi W."/>
            <person name="Du L."/>
            <person name="Sun Y."/>
            <person name="Zhan W."/>
            <person name="Jiang J.F."/>
            <person name="Wang Q."/>
            <person name="Zhang B."/>
            <person name="Ji P."/>
            <person name="Bell-Sakyi L."/>
            <person name="Cui X.M."/>
            <person name="Yuan T.T."/>
            <person name="Jiang B.G."/>
            <person name="Yang W.F."/>
            <person name="Lam T.T."/>
            <person name="Chang Q.C."/>
            <person name="Ding S.J."/>
            <person name="Wang X.J."/>
            <person name="Zhu J.G."/>
            <person name="Ruan X.D."/>
            <person name="Zhao L."/>
            <person name="Wei J.T."/>
            <person name="Ye R.Z."/>
            <person name="Que T.C."/>
            <person name="Du C.H."/>
            <person name="Zhou Y.H."/>
            <person name="Cheng J.X."/>
            <person name="Dai P.F."/>
            <person name="Guo W.B."/>
            <person name="Han X.H."/>
            <person name="Huang E.J."/>
            <person name="Li L.F."/>
            <person name="Wei W."/>
            <person name="Gao Y.C."/>
            <person name="Liu J.Z."/>
            <person name="Shao H.Z."/>
            <person name="Wang X."/>
            <person name="Wang C.C."/>
            <person name="Yang T.C."/>
            <person name="Huo Q.B."/>
            <person name="Li W."/>
            <person name="Chen H.Y."/>
            <person name="Chen S.E."/>
            <person name="Zhou L.G."/>
            <person name="Ni X.B."/>
            <person name="Tian J.H."/>
            <person name="Sheng Y."/>
            <person name="Liu T."/>
            <person name="Pan Y.S."/>
            <person name="Xia L.Y."/>
            <person name="Li J."/>
            <person name="Zhao F."/>
            <person name="Cao W.C."/>
        </authorList>
    </citation>
    <scope>NUCLEOTIDE SEQUENCE [LARGE SCALE GENOMIC DNA]</scope>
    <source>
        <strain evidence="1">Iper-2018</strain>
    </source>
</reference>
<protein>
    <submittedName>
        <fullName evidence="1">Uncharacterized protein</fullName>
    </submittedName>
</protein>
<accession>A0AC60PER6</accession>
<comment type="caution">
    <text evidence="1">The sequence shown here is derived from an EMBL/GenBank/DDBJ whole genome shotgun (WGS) entry which is preliminary data.</text>
</comment>
<organism evidence="1 2">
    <name type="scientific">Ixodes persulcatus</name>
    <name type="common">Taiga tick</name>
    <dbReference type="NCBI Taxonomy" id="34615"/>
    <lineage>
        <taxon>Eukaryota</taxon>
        <taxon>Metazoa</taxon>
        <taxon>Ecdysozoa</taxon>
        <taxon>Arthropoda</taxon>
        <taxon>Chelicerata</taxon>
        <taxon>Arachnida</taxon>
        <taxon>Acari</taxon>
        <taxon>Parasitiformes</taxon>
        <taxon>Ixodida</taxon>
        <taxon>Ixodoidea</taxon>
        <taxon>Ixodidae</taxon>
        <taxon>Ixodinae</taxon>
        <taxon>Ixodes</taxon>
    </lineage>
</organism>
<evidence type="ECO:0000313" key="1">
    <source>
        <dbReference type="EMBL" id="KAG0417938.1"/>
    </source>
</evidence>
<evidence type="ECO:0000313" key="2">
    <source>
        <dbReference type="Proteomes" id="UP000805193"/>
    </source>
</evidence>
<proteinExistence type="predicted"/>
<name>A0AC60PER6_IXOPE</name>
<keyword evidence="2" id="KW-1185">Reference proteome</keyword>
<dbReference type="Proteomes" id="UP000805193">
    <property type="component" value="Unassembled WGS sequence"/>
</dbReference>
<sequence>MLNSGGYAMEFDAQSGQTLAPPGPWQQLLSEPPRLPDSNYKVVFRPQTGLRVAAWNERQLTHSLQQASEIPEHLLYARATVQIQASQTLIVAGTPEENCALTLREISTIQLGAATYEVLPYLKPLPEIRRGVIHGLDPGTATDQLSHVLAKNGAPRTQAGRLPKSRHDNVSSVPHNESHTRPRLHPQNGRKKLRPPPPPLRVRERALTSQRCQQQPSLNFQPPEQRQLPPNQPNQQQVSWSTIVASPPTARDQLPLLPTHPTLDRDPDTTPLTSRAPTPVPTNISHFERIIYEMGERLDNHLITLDQRIHANEEAKRHARKRPKQCTLFRTSGDMSPPLQFDDD</sequence>